<reference evidence="1 2" key="1">
    <citation type="submission" date="2017-02" db="EMBL/GenBank/DDBJ databases">
        <authorList>
            <person name="Peterson S.W."/>
        </authorList>
    </citation>
    <scope>NUCLEOTIDE SEQUENCE [LARGE SCALE GENOMIC DNA]</scope>
    <source>
        <strain evidence="1 2">LSP_Lj1</strain>
    </source>
</reference>
<protein>
    <recommendedName>
        <fullName evidence="3">FOG: HEAT repeat</fullName>
    </recommendedName>
</protein>
<evidence type="ECO:0000313" key="1">
    <source>
        <dbReference type="EMBL" id="SJN25602.1"/>
    </source>
</evidence>
<dbReference type="EMBL" id="FUKQ01000018">
    <property type="protein sequence ID" value="SJN25602.1"/>
    <property type="molecule type" value="Genomic_DNA"/>
</dbReference>
<dbReference type="Proteomes" id="UP000188342">
    <property type="component" value="Unassembled WGS sequence"/>
</dbReference>
<dbReference type="SMART" id="SM00567">
    <property type="entry name" value="EZ_HEAT"/>
    <property type="match status" value="2"/>
</dbReference>
<dbReference type="STRING" id="1255658.FM114_04805"/>
<dbReference type="AlphaFoldDB" id="A0A1R4J0I4"/>
<organism evidence="1 2">
    <name type="scientific">Luteococcus japonicus LSP_Lj1</name>
    <dbReference type="NCBI Taxonomy" id="1255658"/>
    <lineage>
        <taxon>Bacteria</taxon>
        <taxon>Bacillati</taxon>
        <taxon>Actinomycetota</taxon>
        <taxon>Actinomycetes</taxon>
        <taxon>Propionibacteriales</taxon>
        <taxon>Propionibacteriaceae</taxon>
        <taxon>Luteococcus</taxon>
    </lineage>
</organism>
<dbReference type="Pfam" id="PF13646">
    <property type="entry name" value="HEAT_2"/>
    <property type="match status" value="1"/>
</dbReference>
<sequence>MNTLETLLAALTSDEAATRQQAALQLGTVDTSPLMWELVDQMANEPDDFVRETLIWAVVARPAAATPVLVAALEREGVPREPVLHALSKIGDPTTTSAILPHACSPDPVVAAKAWWALGRIASPESLAVLVGHLGSDKAELRHGLTRALLQYGEPAIDALAAALDSEEAAVRSHAAEVLVAFADPSRAGTAERRAGRDFSHKAAEVLRAAKVPEVDGALLLATVTDDRPGLVGSAQKLQDERA</sequence>
<dbReference type="Gene3D" id="1.25.10.10">
    <property type="entry name" value="Leucine-rich Repeat Variant"/>
    <property type="match status" value="2"/>
</dbReference>
<keyword evidence="2" id="KW-1185">Reference proteome</keyword>
<proteinExistence type="predicted"/>
<evidence type="ECO:0008006" key="3">
    <source>
        <dbReference type="Google" id="ProtNLM"/>
    </source>
</evidence>
<evidence type="ECO:0000313" key="2">
    <source>
        <dbReference type="Proteomes" id="UP000188342"/>
    </source>
</evidence>
<dbReference type="SUPFAM" id="SSF48371">
    <property type="entry name" value="ARM repeat"/>
    <property type="match status" value="1"/>
</dbReference>
<dbReference type="OrthoDB" id="9134742at2"/>
<gene>
    <name evidence="1" type="ORF">FM114_04805</name>
</gene>
<dbReference type="InterPro" id="IPR004155">
    <property type="entry name" value="PBS_lyase_HEAT"/>
</dbReference>
<dbReference type="InterPro" id="IPR016024">
    <property type="entry name" value="ARM-type_fold"/>
</dbReference>
<accession>A0A1R4J0I4</accession>
<dbReference type="InterPro" id="IPR011989">
    <property type="entry name" value="ARM-like"/>
</dbReference>
<name>A0A1R4J0I4_9ACTN</name>
<dbReference type="RefSeq" id="WP_094764044.1">
    <property type="nucleotide sequence ID" value="NZ_FUKQ01000018.1"/>
</dbReference>